<proteinExistence type="predicted"/>
<dbReference type="EMBL" id="BGPR01256455">
    <property type="protein sequence ID" value="GBM58391.1"/>
    <property type="molecule type" value="Genomic_DNA"/>
</dbReference>
<organism evidence="1 2">
    <name type="scientific">Araneus ventricosus</name>
    <name type="common">Orbweaver spider</name>
    <name type="synonym">Epeira ventricosa</name>
    <dbReference type="NCBI Taxonomy" id="182803"/>
    <lineage>
        <taxon>Eukaryota</taxon>
        <taxon>Metazoa</taxon>
        <taxon>Ecdysozoa</taxon>
        <taxon>Arthropoda</taxon>
        <taxon>Chelicerata</taxon>
        <taxon>Arachnida</taxon>
        <taxon>Araneae</taxon>
        <taxon>Araneomorphae</taxon>
        <taxon>Entelegynae</taxon>
        <taxon>Araneoidea</taxon>
        <taxon>Araneidae</taxon>
        <taxon>Araneus</taxon>
    </lineage>
</organism>
<comment type="caution">
    <text evidence="1">The sequence shown here is derived from an EMBL/GenBank/DDBJ whole genome shotgun (WGS) entry which is preliminary data.</text>
</comment>
<dbReference type="AlphaFoldDB" id="A0A4Y2GZT7"/>
<gene>
    <name evidence="1" type="ORF">AVEN_183705_1</name>
</gene>
<evidence type="ECO:0000313" key="2">
    <source>
        <dbReference type="Proteomes" id="UP000499080"/>
    </source>
</evidence>
<name>A0A4Y2GZT7_ARAVE</name>
<sequence length="170" mass="18440">MNYTSHTSDSYAGHSPGTPCTSIQAGHSLPRHSTQIHPLPATPLKSIHYQPLLSLTQVSCIILCILCAMNYTSHTLASYAGHSPGIPCTFHSGRSFTPAPLHSNPSTTIHSTQIHPPPATPLKSIHYQPLLSLTPTYSHFLSEHGTHLRKCGEERDKTGYLDSGAISFSF</sequence>
<protein>
    <submittedName>
        <fullName evidence="1">Uncharacterized protein</fullName>
    </submittedName>
</protein>
<reference evidence="1 2" key="1">
    <citation type="journal article" date="2019" name="Sci. Rep.">
        <title>Orb-weaving spider Araneus ventricosus genome elucidates the spidroin gene catalogue.</title>
        <authorList>
            <person name="Kono N."/>
            <person name="Nakamura H."/>
            <person name="Ohtoshi R."/>
            <person name="Moran D.A.P."/>
            <person name="Shinohara A."/>
            <person name="Yoshida Y."/>
            <person name="Fujiwara M."/>
            <person name="Mori M."/>
            <person name="Tomita M."/>
            <person name="Arakawa K."/>
        </authorList>
    </citation>
    <scope>NUCLEOTIDE SEQUENCE [LARGE SCALE GENOMIC DNA]</scope>
</reference>
<dbReference type="Proteomes" id="UP000499080">
    <property type="component" value="Unassembled WGS sequence"/>
</dbReference>
<accession>A0A4Y2GZT7</accession>
<evidence type="ECO:0000313" key="1">
    <source>
        <dbReference type="EMBL" id="GBM58391.1"/>
    </source>
</evidence>
<keyword evidence="2" id="KW-1185">Reference proteome</keyword>